<sequence length="80" mass="9498">MENINLTYTYEELNKEKSFLLLSNFICEIVTQKADKYIIKEDERILSVGEVQNLFIDRLAAKDDEEYDKLISEIMDKILF</sequence>
<dbReference type="EMBL" id="NJGI01000001">
    <property type="protein sequence ID" value="PGH21789.1"/>
    <property type="molecule type" value="Genomic_DNA"/>
</dbReference>
<dbReference type="AlphaFoldDB" id="A0A2B7YL48"/>
<organism evidence="1 2">
    <name type="scientific">Fusobacterium nucleatum subsp. polymorphum</name>
    <name type="common">Fusobacterium polymorphum</name>
    <dbReference type="NCBI Taxonomy" id="76857"/>
    <lineage>
        <taxon>Bacteria</taxon>
        <taxon>Fusobacteriati</taxon>
        <taxon>Fusobacteriota</taxon>
        <taxon>Fusobacteriia</taxon>
        <taxon>Fusobacteriales</taxon>
        <taxon>Fusobacteriaceae</taxon>
        <taxon>Fusobacterium</taxon>
    </lineage>
</organism>
<gene>
    <name evidence="1" type="ORF">RN96_00725</name>
</gene>
<dbReference type="RefSeq" id="WP_098701955.1">
    <property type="nucleotide sequence ID" value="NZ_NJGI01000001.1"/>
</dbReference>
<reference evidence="1 2" key="1">
    <citation type="submission" date="2017-06" db="EMBL/GenBank/DDBJ databases">
        <title>Genome sequencing of Fusobacterium nucleatum subsp. polymorphum KCOM 1232 (=ChDC F37).</title>
        <authorList>
            <person name="Kook J.-K."/>
            <person name="Park S.-N."/>
            <person name="Lim Y.K."/>
            <person name="Roh H."/>
        </authorList>
    </citation>
    <scope>NUCLEOTIDE SEQUENCE [LARGE SCALE GENOMIC DNA]</scope>
    <source>
        <strain evidence="2">KCOM 1232 ( ChDC F37)</strain>
    </source>
</reference>
<proteinExistence type="predicted"/>
<comment type="caution">
    <text evidence="1">The sequence shown here is derived from an EMBL/GenBank/DDBJ whole genome shotgun (WGS) entry which is preliminary data.</text>
</comment>
<dbReference type="Proteomes" id="UP000222862">
    <property type="component" value="Unassembled WGS sequence"/>
</dbReference>
<protein>
    <submittedName>
        <fullName evidence="1">Uncharacterized protein</fullName>
    </submittedName>
</protein>
<accession>A0A2B7YL48</accession>
<evidence type="ECO:0000313" key="1">
    <source>
        <dbReference type="EMBL" id="PGH21789.1"/>
    </source>
</evidence>
<name>A0A2B7YL48_FUSNP</name>
<evidence type="ECO:0000313" key="2">
    <source>
        <dbReference type="Proteomes" id="UP000222862"/>
    </source>
</evidence>